<evidence type="ECO:0000313" key="5">
    <source>
        <dbReference type="EMBL" id="MDT0379459.1"/>
    </source>
</evidence>
<dbReference type="RefSeq" id="WP_311673251.1">
    <property type="nucleotide sequence ID" value="NZ_JAVREQ010000008.1"/>
</dbReference>
<dbReference type="SMART" id="SM00316">
    <property type="entry name" value="S1"/>
    <property type="match status" value="2"/>
</dbReference>
<comment type="similarity">
    <text evidence="1">Belongs to the bacterial ribosomal protein bS1 family.</text>
</comment>
<organism evidence="5 6">
    <name type="scientific">Streptomyces hazeniae</name>
    <dbReference type="NCBI Taxonomy" id="3075538"/>
    <lineage>
        <taxon>Bacteria</taxon>
        <taxon>Bacillati</taxon>
        <taxon>Actinomycetota</taxon>
        <taxon>Actinomycetes</taxon>
        <taxon>Kitasatosporales</taxon>
        <taxon>Streptomycetaceae</taxon>
        <taxon>Streptomyces</taxon>
    </lineage>
</organism>
<keyword evidence="6" id="KW-1185">Reference proteome</keyword>
<dbReference type="InterPro" id="IPR050437">
    <property type="entry name" value="Ribos_protein_bS1-like"/>
</dbReference>
<dbReference type="SUPFAM" id="SSF50249">
    <property type="entry name" value="Nucleic acid-binding proteins"/>
    <property type="match status" value="2"/>
</dbReference>
<dbReference type="Pfam" id="PF00575">
    <property type="entry name" value="S1"/>
    <property type="match status" value="2"/>
</dbReference>
<feature type="domain" description="S1 motif" evidence="4">
    <location>
        <begin position="97"/>
        <end position="161"/>
    </location>
</feature>
<comment type="caution">
    <text evidence="5">The sequence shown here is derived from an EMBL/GenBank/DDBJ whole genome shotgun (WGS) entry which is preliminary data.</text>
</comment>
<keyword evidence="2" id="KW-0689">Ribosomal protein</keyword>
<dbReference type="InterPro" id="IPR012340">
    <property type="entry name" value="NA-bd_OB-fold"/>
</dbReference>
<dbReference type="PANTHER" id="PTHR10724:SF7">
    <property type="entry name" value="SMALL RIBOSOMAL SUBUNIT PROTEIN BS1C"/>
    <property type="match status" value="1"/>
</dbReference>
<evidence type="ECO:0000259" key="4">
    <source>
        <dbReference type="PROSITE" id="PS50126"/>
    </source>
</evidence>
<evidence type="ECO:0000256" key="2">
    <source>
        <dbReference type="ARBA" id="ARBA00022980"/>
    </source>
</evidence>
<dbReference type="InterPro" id="IPR003029">
    <property type="entry name" value="S1_domain"/>
</dbReference>
<evidence type="ECO:0000313" key="6">
    <source>
        <dbReference type="Proteomes" id="UP001183414"/>
    </source>
</evidence>
<dbReference type="CDD" id="cd00164">
    <property type="entry name" value="S1_like"/>
    <property type="match status" value="1"/>
</dbReference>
<keyword evidence="3" id="KW-0687">Ribonucleoprotein</keyword>
<evidence type="ECO:0000256" key="3">
    <source>
        <dbReference type="ARBA" id="ARBA00023274"/>
    </source>
</evidence>
<proteinExistence type="inferred from homology"/>
<sequence length="168" mass="18081">MSNANGRVDVQAGDVRKGIVTGLRDFGVFVDLGEVEGIIDLLEVSWRRDVDASQLLCVGQEVFVLVLGTETSHGPVRLSLRALVPDPLVQIAREMMGTTVSARVSQTTPIGVFVEVSDGIHGLLLSQGSKEAVPSLRVGDRVDVQVDGVNLQKRQMSLSLVNAHPRED</sequence>
<accession>A0ABU2NRT6</accession>
<dbReference type="PANTHER" id="PTHR10724">
    <property type="entry name" value="30S RIBOSOMAL PROTEIN S1"/>
    <property type="match status" value="1"/>
</dbReference>
<name>A0ABU2NRT6_9ACTN</name>
<protein>
    <submittedName>
        <fullName evidence="5">S1 RNA-binding domain-containing protein</fullName>
    </submittedName>
</protein>
<feature type="domain" description="S1 motif" evidence="4">
    <location>
        <begin position="13"/>
        <end position="81"/>
    </location>
</feature>
<dbReference type="Proteomes" id="UP001183414">
    <property type="component" value="Unassembled WGS sequence"/>
</dbReference>
<gene>
    <name evidence="5" type="ORF">RM572_11855</name>
</gene>
<dbReference type="Gene3D" id="2.40.50.140">
    <property type="entry name" value="Nucleic acid-binding proteins"/>
    <property type="match status" value="2"/>
</dbReference>
<dbReference type="EMBL" id="JAVREQ010000008">
    <property type="protein sequence ID" value="MDT0379459.1"/>
    <property type="molecule type" value="Genomic_DNA"/>
</dbReference>
<reference evidence="6" key="1">
    <citation type="submission" date="2023-07" db="EMBL/GenBank/DDBJ databases">
        <title>30 novel species of actinomycetes from the DSMZ collection.</title>
        <authorList>
            <person name="Nouioui I."/>
        </authorList>
    </citation>
    <scope>NUCLEOTIDE SEQUENCE [LARGE SCALE GENOMIC DNA]</scope>
    <source>
        <strain evidence="6">DSM 42041</strain>
    </source>
</reference>
<dbReference type="PROSITE" id="PS50126">
    <property type="entry name" value="S1"/>
    <property type="match status" value="2"/>
</dbReference>
<evidence type="ECO:0000256" key="1">
    <source>
        <dbReference type="ARBA" id="ARBA00006767"/>
    </source>
</evidence>